<dbReference type="KEGG" id="oxy:HCG48_22115"/>
<dbReference type="NCBIfam" id="NF038302">
    <property type="entry name" value="EPS_HpsE"/>
    <property type="match status" value="1"/>
</dbReference>
<dbReference type="Proteomes" id="UP000500857">
    <property type="component" value="Chromosome"/>
</dbReference>
<name>A0A6H1U2A4_9CYAN</name>
<dbReference type="AlphaFoldDB" id="A0A6H1U2A4"/>
<keyword evidence="3" id="KW-1185">Reference proteome</keyword>
<dbReference type="InterPro" id="IPR001173">
    <property type="entry name" value="Glyco_trans_2-like"/>
</dbReference>
<organism evidence="2 3">
    <name type="scientific">Oxynema aestuarii AP17</name>
    <dbReference type="NCBI Taxonomy" id="2064643"/>
    <lineage>
        <taxon>Bacteria</taxon>
        <taxon>Bacillati</taxon>
        <taxon>Cyanobacteriota</taxon>
        <taxon>Cyanophyceae</taxon>
        <taxon>Oscillatoriophycideae</taxon>
        <taxon>Oscillatoriales</taxon>
        <taxon>Oscillatoriaceae</taxon>
        <taxon>Oxynema</taxon>
        <taxon>Oxynema aestuarii</taxon>
    </lineage>
</organism>
<evidence type="ECO:0000259" key="1">
    <source>
        <dbReference type="Pfam" id="PF00535"/>
    </source>
</evidence>
<protein>
    <submittedName>
        <fullName evidence="2">Glycosyltransferase family 2 protein</fullName>
    </submittedName>
</protein>
<proteinExistence type="predicted"/>
<evidence type="ECO:0000313" key="2">
    <source>
        <dbReference type="EMBL" id="QIZ72961.1"/>
    </source>
</evidence>
<keyword evidence="2" id="KW-0808">Transferase</keyword>
<dbReference type="InterPro" id="IPR029044">
    <property type="entry name" value="Nucleotide-diphossugar_trans"/>
</dbReference>
<gene>
    <name evidence="2" type="ORF">HCG48_22115</name>
</gene>
<feature type="domain" description="Glycosyltransferase 2-like" evidence="1">
    <location>
        <begin position="5"/>
        <end position="134"/>
    </location>
</feature>
<dbReference type="Pfam" id="PF00535">
    <property type="entry name" value="Glycos_transf_2"/>
    <property type="match status" value="1"/>
</dbReference>
<dbReference type="RefSeq" id="WP_168571108.1">
    <property type="nucleotide sequence ID" value="NZ_CP051167.1"/>
</dbReference>
<reference evidence="2 3" key="1">
    <citation type="submission" date="2020-04" db="EMBL/GenBank/DDBJ databases">
        <authorList>
            <person name="Basu S."/>
            <person name="Maruthanayagam V."/>
            <person name="Chakraborty S."/>
            <person name="Pramanik A."/>
            <person name="Mukherjee J."/>
            <person name="Brink B."/>
        </authorList>
    </citation>
    <scope>NUCLEOTIDE SEQUENCE [LARGE SCALE GENOMIC DNA]</scope>
    <source>
        <strain evidence="2 3">AP17</strain>
    </source>
</reference>
<evidence type="ECO:0000313" key="3">
    <source>
        <dbReference type="Proteomes" id="UP000500857"/>
    </source>
</evidence>
<dbReference type="EMBL" id="CP051167">
    <property type="protein sequence ID" value="QIZ72961.1"/>
    <property type="molecule type" value="Genomic_DNA"/>
</dbReference>
<dbReference type="PANTHER" id="PTHR22916:SF3">
    <property type="entry name" value="UDP-GLCNAC:BETAGAL BETA-1,3-N-ACETYLGLUCOSAMINYLTRANSFERASE-LIKE PROTEIN 1"/>
    <property type="match status" value="1"/>
</dbReference>
<dbReference type="SUPFAM" id="SSF53448">
    <property type="entry name" value="Nucleotide-diphospho-sugar transferases"/>
    <property type="match status" value="1"/>
</dbReference>
<dbReference type="PANTHER" id="PTHR22916">
    <property type="entry name" value="GLYCOSYLTRANSFERASE"/>
    <property type="match status" value="1"/>
</dbReference>
<accession>A0A6H1U2A4</accession>
<dbReference type="CDD" id="cd00761">
    <property type="entry name" value="Glyco_tranf_GTA_type"/>
    <property type="match status" value="1"/>
</dbReference>
<dbReference type="GO" id="GO:0016758">
    <property type="term" value="F:hexosyltransferase activity"/>
    <property type="evidence" value="ECO:0007669"/>
    <property type="project" value="UniProtKB-ARBA"/>
</dbReference>
<dbReference type="Gene3D" id="3.90.550.10">
    <property type="entry name" value="Spore Coat Polysaccharide Biosynthesis Protein SpsA, Chain A"/>
    <property type="match status" value="1"/>
</dbReference>
<sequence length="312" mass="36026">MLDFTVAIPTYNGAERLPQVLEKVRSQIQTESLKWEVIVIDNNSSDNTEEVVKNYQETWPRSIPLKYILESEQGAAFARLRAVKEAKGEYIAFLDDDNWPEPNWLISAYSFCKEHPQAGAIGGQIHANYEIPPPENFKPIEPFLAIREHGSQPFRFDAANLRLPPAASLIVRKQAWQESVPPRPSLTGKLPGLLIQGDDYEPLLYLHKHGWEIWYNPEMHTYHQIPKWRLEKDYLLKLAQGCGLATCKLLMINAKPWQKPWIILRTIVGNGKRLVLHFLKYKGKLKNNLTATFQINFYLQCSLSPIELLRKR</sequence>